<feature type="transmembrane region" description="Helical" evidence="6">
    <location>
        <begin position="277"/>
        <end position="296"/>
    </location>
</feature>
<evidence type="ECO:0000313" key="8">
    <source>
        <dbReference type="EMBL" id="RSJ23070.1"/>
    </source>
</evidence>
<dbReference type="Pfam" id="PF07690">
    <property type="entry name" value="MFS_1"/>
    <property type="match status" value="2"/>
</dbReference>
<dbReference type="PROSITE" id="PS50850">
    <property type="entry name" value="MFS"/>
    <property type="match status" value="1"/>
</dbReference>
<dbReference type="InterPro" id="IPR036259">
    <property type="entry name" value="MFS_trans_sf"/>
</dbReference>
<keyword evidence="5 6" id="KW-0472">Membrane</keyword>
<protein>
    <submittedName>
        <fullName evidence="8">Tetracycline resistance protein, class B</fullName>
    </submittedName>
</protein>
<evidence type="ECO:0000256" key="4">
    <source>
        <dbReference type="ARBA" id="ARBA00022989"/>
    </source>
</evidence>
<organism evidence="8 9">
    <name type="scientific">Streptococcus intermedius</name>
    <dbReference type="NCBI Taxonomy" id="1338"/>
    <lineage>
        <taxon>Bacteria</taxon>
        <taxon>Bacillati</taxon>
        <taxon>Bacillota</taxon>
        <taxon>Bacilli</taxon>
        <taxon>Lactobacillales</taxon>
        <taxon>Streptococcaceae</taxon>
        <taxon>Streptococcus</taxon>
        <taxon>Streptococcus anginosus group</taxon>
    </lineage>
</organism>
<evidence type="ECO:0000313" key="9">
    <source>
        <dbReference type="Proteomes" id="UP000267137"/>
    </source>
</evidence>
<dbReference type="PRINTS" id="PR01035">
    <property type="entry name" value="TCRTETA"/>
</dbReference>
<feature type="transmembrane region" description="Helical" evidence="6">
    <location>
        <begin position="81"/>
        <end position="103"/>
    </location>
</feature>
<feature type="transmembrane region" description="Helical" evidence="6">
    <location>
        <begin position="141"/>
        <end position="161"/>
    </location>
</feature>
<dbReference type="PANTHER" id="PTHR23506">
    <property type="entry name" value="GH10249P"/>
    <property type="match status" value="1"/>
</dbReference>
<feature type="domain" description="Major facilitator superfamily (MFS) profile" evidence="7">
    <location>
        <begin position="14"/>
        <end position="390"/>
    </location>
</feature>
<name>A0AAE8G0P2_STRIT</name>
<feature type="transmembrane region" description="Helical" evidence="6">
    <location>
        <begin position="368"/>
        <end position="385"/>
    </location>
</feature>
<evidence type="ECO:0000256" key="5">
    <source>
        <dbReference type="ARBA" id="ARBA00023136"/>
    </source>
</evidence>
<keyword evidence="4 6" id="KW-1133">Transmembrane helix</keyword>
<dbReference type="PANTHER" id="PTHR23506:SF23">
    <property type="entry name" value="GH10249P"/>
    <property type="match status" value="1"/>
</dbReference>
<dbReference type="GO" id="GO:0022857">
    <property type="term" value="F:transmembrane transporter activity"/>
    <property type="evidence" value="ECO:0007669"/>
    <property type="project" value="InterPro"/>
</dbReference>
<evidence type="ECO:0000256" key="1">
    <source>
        <dbReference type="ARBA" id="ARBA00004651"/>
    </source>
</evidence>
<dbReference type="EMBL" id="RJOO01000003">
    <property type="protein sequence ID" value="RSJ23070.1"/>
    <property type="molecule type" value="Genomic_DNA"/>
</dbReference>
<feature type="transmembrane region" description="Helical" evidence="6">
    <location>
        <begin position="109"/>
        <end position="129"/>
    </location>
</feature>
<evidence type="ECO:0000256" key="2">
    <source>
        <dbReference type="ARBA" id="ARBA00022448"/>
    </source>
</evidence>
<feature type="transmembrane region" description="Helical" evidence="6">
    <location>
        <begin position="333"/>
        <end position="356"/>
    </location>
</feature>
<dbReference type="InterPro" id="IPR011701">
    <property type="entry name" value="MFS"/>
</dbReference>
<dbReference type="CDD" id="cd17325">
    <property type="entry name" value="MFS_MdtG_SLC18_like"/>
    <property type="match status" value="1"/>
</dbReference>
<dbReference type="RefSeq" id="WP_048785206.1">
    <property type="nucleotide sequence ID" value="NZ_BHYT01000004.1"/>
</dbReference>
<gene>
    <name evidence="8" type="primary">tetA</name>
    <name evidence="8" type="ORF">D8827_05305</name>
</gene>
<reference evidence="8 9" key="1">
    <citation type="submission" date="2018-11" db="EMBL/GenBank/DDBJ databases">
        <title>Species Designations Belie Phenotypic and Genotypic Heterogeneity in Oral Streptococci.</title>
        <authorList>
            <person name="Velsko I."/>
        </authorList>
    </citation>
    <scope>NUCLEOTIDE SEQUENCE [LARGE SCALE GENOMIC DNA]</scope>
    <source>
        <strain evidence="8 9">KLC02</strain>
    </source>
</reference>
<feature type="transmembrane region" description="Helical" evidence="6">
    <location>
        <begin position="211"/>
        <end position="228"/>
    </location>
</feature>
<evidence type="ECO:0000256" key="3">
    <source>
        <dbReference type="ARBA" id="ARBA00022692"/>
    </source>
</evidence>
<accession>A0AAE8G0P2</accession>
<dbReference type="Proteomes" id="UP000267137">
    <property type="component" value="Unassembled WGS sequence"/>
</dbReference>
<comment type="caution">
    <text evidence="8">The sequence shown here is derived from an EMBL/GenBank/DDBJ whole genome shotgun (WGS) entry which is preliminary data.</text>
</comment>
<feature type="transmembrane region" description="Helical" evidence="6">
    <location>
        <begin position="167"/>
        <end position="187"/>
    </location>
</feature>
<proteinExistence type="predicted"/>
<evidence type="ECO:0000259" key="7">
    <source>
        <dbReference type="PROSITE" id="PS50850"/>
    </source>
</evidence>
<feature type="transmembrane region" description="Helical" evidence="6">
    <location>
        <begin position="14"/>
        <end position="36"/>
    </location>
</feature>
<dbReference type="InterPro" id="IPR020846">
    <property type="entry name" value="MFS_dom"/>
</dbReference>
<dbReference type="SUPFAM" id="SSF103473">
    <property type="entry name" value="MFS general substrate transporter"/>
    <property type="match status" value="1"/>
</dbReference>
<dbReference type="InterPro" id="IPR050930">
    <property type="entry name" value="MFS_Vesicular_Transporter"/>
</dbReference>
<dbReference type="Gene3D" id="1.20.1250.20">
    <property type="entry name" value="MFS general substrate transporter like domains"/>
    <property type="match status" value="2"/>
</dbReference>
<evidence type="ECO:0000256" key="6">
    <source>
        <dbReference type="SAM" id="Phobius"/>
    </source>
</evidence>
<feature type="transmembrane region" description="Helical" evidence="6">
    <location>
        <begin position="302"/>
        <end position="321"/>
    </location>
</feature>
<feature type="transmembrane region" description="Helical" evidence="6">
    <location>
        <begin position="240"/>
        <end position="265"/>
    </location>
</feature>
<sequence>MKKQEKLNTNRKKALFVVALAIFTDMFIHGMIVPILPIYAGSLGISQTALGFLFGSYALALLITTPIFGMISDKLGRRGPMLWGILGLAAATLLFAFANTFWFLLLARILQGCAAAITWTAGLALLADFYPSEERGQAMGIALSGQAMGILVGPSLGGWLYQIGGYMFPFFVAAGMAVLDGLLRLLLLKEEPHRGKQTEQQPFELLRNQQFLLIVGAVMIGAAVPSALQPTLPARFEEVFHATPLVIGLLFAVPTIAYAVIAPLIGRISTKLGHARMTVLGFIITALAMAFVTLPSNIYLEIAALSLIGIGMGMILAPSLPRMADLAQEKENASYGFTFAIYNTAYSVGMMMGPVLSGLLSENFGLQWAYVILAGAIVLYMMVFASRLNH</sequence>
<keyword evidence="2" id="KW-0813">Transport</keyword>
<keyword evidence="3 6" id="KW-0812">Transmembrane</keyword>
<dbReference type="AlphaFoldDB" id="A0AAE8G0P2"/>
<dbReference type="InterPro" id="IPR001958">
    <property type="entry name" value="Tet-R_TetA/multi-R_MdtG-like"/>
</dbReference>
<feature type="transmembrane region" description="Helical" evidence="6">
    <location>
        <begin position="48"/>
        <end position="69"/>
    </location>
</feature>
<comment type="subcellular location">
    <subcellularLocation>
        <location evidence="1">Cell membrane</location>
        <topology evidence="1">Multi-pass membrane protein</topology>
    </subcellularLocation>
</comment>
<dbReference type="GO" id="GO:0005886">
    <property type="term" value="C:plasma membrane"/>
    <property type="evidence" value="ECO:0007669"/>
    <property type="project" value="UniProtKB-SubCell"/>
</dbReference>